<protein>
    <submittedName>
        <fullName evidence="3">Uncharacterized protein</fullName>
    </submittedName>
</protein>
<feature type="transmembrane region" description="Helical" evidence="2">
    <location>
        <begin position="39"/>
        <end position="58"/>
    </location>
</feature>
<comment type="caution">
    <text evidence="3">The sequence shown here is derived from an EMBL/GenBank/DDBJ whole genome shotgun (WGS) entry which is preliminary data.</text>
</comment>
<accession>A0A512IH82</accession>
<keyword evidence="2" id="KW-0812">Transmembrane</keyword>
<dbReference type="AlphaFoldDB" id="A0A512IH82"/>
<gene>
    <name evidence="3" type="ORF">KTU01_31570</name>
</gene>
<name>A0A512IH82_9MICC</name>
<dbReference type="RefSeq" id="WP_062733893.1">
    <property type="nucleotide sequence ID" value="NZ_BJZS01000104.1"/>
</dbReference>
<sequence length="204" mass="22440">MTEPANSRPAIPWKALLLEIPGAFILVAVSIWAGCPWAVVAMLAAIPVAILLLAVLLARRTTRARDGAYGLTTRGAHSEASLTLDLPMERVVRVVDDASHTIRRPRRTRLSPTGAEFDSPGNVKTWGMRILLEYRSITPDRTPIVASGPHHTGVTHRMRRRPQPKRRADSTAQTHLSACSGNSGSRHGTRQVLTIANDYYWAVR</sequence>
<feature type="compositionally biased region" description="Polar residues" evidence="1">
    <location>
        <begin position="170"/>
        <end position="188"/>
    </location>
</feature>
<dbReference type="Proteomes" id="UP000321103">
    <property type="component" value="Unassembled WGS sequence"/>
</dbReference>
<feature type="transmembrane region" description="Helical" evidence="2">
    <location>
        <begin position="12"/>
        <end position="33"/>
    </location>
</feature>
<evidence type="ECO:0000313" key="4">
    <source>
        <dbReference type="Proteomes" id="UP000321103"/>
    </source>
</evidence>
<dbReference type="EMBL" id="BJZS01000104">
    <property type="protein sequence ID" value="GEO97034.1"/>
    <property type="molecule type" value="Genomic_DNA"/>
</dbReference>
<keyword evidence="2" id="KW-0472">Membrane</keyword>
<feature type="compositionally biased region" description="Basic residues" evidence="1">
    <location>
        <begin position="153"/>
        <end position="165"/>
    </location>
</feature>
<organism evidence="3 4">
    <name type="scientific">Kocuria turfanensis</name>
    <dbReference type="NCBI Taxonomy" id="388357"/>
    <lineage>
        <taxon>Bacteria</taxon>
        <taxon>Bacillati</taxon>
        <taxon>Actinomycetota</taxon>
        <taxon>Actinomycetes</taxon>
        <taxon>Micrococcales</taxon>
        <taxon>Micrococcaceae</taxon>
        <taxon>Kocuria</taxon>
    </lineage>
</organism>
<evidence type="ECO:0000313" key="3">
    <source>
        <dbReference type="EMBL" id="GEO97034.1"/>
    </source>
</evidence>
<dbReference type="STRING" id="388357.GCA_001580365_00365"/>
<keyword evidence="2" id="KW-1133">Transmembrane helix</keyword>
<keyword evidence="4" id="KW-1185">Reference proteome</keyword>
<proteinExistence type="predicted"/>
<reference evidence="3 4" key="1">
    <citation type="submission" date="2019-07" db="EMBL/GenBank/DDBJ databases">
        <title>Whole genome shotgun sequence of Kocuria turfanensis NBRC 107627.</title>
        <authorList>
            <person name="Hosoyama A."/>
            <person name="Uohara A."/>
            <person name="Ohji S."/>
            <person name="Ichikawa N."/>
        </authorList>
    </citation>
    <scope>NUCLEOTIDE SEQUENCE [LARGE SCALE GENOMIC DNA]</scope>
    <source>
        <strain evidence="3 4">NBRC 107627</strain>
    </source>
</reference>
<evidence type="ECO:0000256" key="1">
    <source>
        <dbReference type="SAM" id="MobiDB-lite"/>
    </source>
</evidence>
<feature type="region of interest" description="Disordered" evidence="1">
    <location>
        <begin position="142"/>
        <end position="188"/>
    </location>
</feature>
<evidence type="ECO:0000256" key="2">
    <source>
        <dbReference type="SAM" id="Phobius"/>
    </source>
</evidence>